<accession>A4BMT9</accession>
<comment type="caution">
    <text evidence="1">The sequence shown here is derived from an EMBL/GenBank/DDBJ whole genome shotgun (WGS) entry which is preliminary data.</text>
</comment>
<dbReference type="GO" id="GO:0006313">
    <property type="term" value="P:DNA transposition"/>
    <property type="evidence" value="ECO:0007669"/>
    <property type="project" value="InterPro"/>
</dbReference>
<gene>
    <name evidence="1" type="ORF">NB231_17443</name>
</gene>
<dbReference type="Proteomes" id="UP000003374">
    <property type="component" value="Unassembled WGS sequence"/>
</dbReference>
<dbReference type="EMBL" id="AAOF01000001">
    <property type="protein sequence ID" value="EAR23627.1"/>
    <property type="molecule type" value="Genomic_DNA"/>
</dbReference>
<protein>
    <recommendedName>
        <fullName evidence="3">Transposase</fullName>
    </recommendedName>
</protein>
<dbReference type="GO" id="GO:0003677">
    <property type="term" value="F:DNA binding"/>
    <property type="evidence" value="ECO:0007669"/>
    <property type="project" value="InterPro"/>
</dbReference>
<dbReference type="AlphaFoldDB" id="A4BMT9"/>
<evidence type="ECO:0008006" key="3">
    <source>
        <dbReference type="Google" id="ProtNLM"/>
    </source>
</evidence>
<dbReference type="HOGENOM" id="CLU_2118472_0_0_6"/>
<evidence type="ECO:0000313" key="1">
    <source>
        <dbReference type="EMBL" id="EAR23627.1"/>
    </source>
</evidence>
<dbReference type="PANTHER" id="PTHR34322">
    <property type="entry name" value="TRANSPOSASE, Y1_TNP DOMAIN-CONTAINING"/>
    <property type="match status" value="1"/>
</dbReference>
<organism evidence="1 2">
    <name type="scientific">Nitrococcus mobilis Nb-231</name>
    <dbReference type="NCBI Taxonomy" id="314278"/>
    <lineage>
        <taxon>Bacteria</taxon>
        <taxon>Pseudomonadati</taxon>
        <taxon>Pseudomonadota</taxon>
        <taxon>Gammaproteobacteria</taxon>
        <taxon>Chromatiales</taxon>
        <taxon>Ectothiorhodospiraceae</taxon>
        <taxon>Nitrococcus</taxon>
    </lineage>
</organism>
<dbReference type="PANTHER" id="PTHR34322:SF2">
    <property type="entry name" value="TRANSPOSASE IS200-LIKE DOMAIN-CONTAINING PROTEIN"/>
    <property type="match status" value="1"/>
</dbReference>
<reference evidence="1 2" key="1">
    <citation type="submission" date="2006-02" db="EMBL/GenBank/DDBJ databases">
        <authorList>
            <person name="Waterbury J."/>
            <person name="Ferriera S."/>
            <person name="Johnson J."/>
            <person name="Kravitz S."/>
            <person name="Halpern A."/>
            <person name="Remington K."/>
            <person name="Beeson K."/>
            <person name="Tran B."/>
            <person name="Rogers Y.-H."/>
            <person name="Friedman R."/>
            <person name="Venter J.C."/>
        </authorList>
    </citation>
    <scope>NUCLEOTIDE SEQUENCE [LARGE SCALE GENOMIC DNA]</scope>
    <source>
        <strain evidence="1 2">Nb-231</strain>
    </source>
</reference>
<dbReference type="eggNOG" id="COG1943">
    <property type="taxonomic scope" value="Bacteria"/>
</dbReference>
<dbReference type="SUPFAM" id="SSF143422">
    <property type="entry name" value="Transposase IS200-like"/>
    <property type="match status" value="1"/>
</dbReference>
<dbReference type="Gene3D" id="3.30.70.1290">
    <property type="entry name" value="Transposase IS200-like"/>
    <property type="match status" value="1"/>
</dbReference>
<keyword evidence="2" id="KW-1185">Reference proteome</keyword>
<evidence type="ECO:0000313" key="2">
    <source>
        <dbReference type="Proteomes" id="UP000003374"/>
    </source>
</evidence>
<name>A4BMT9_9GAMM</name>
<dbReference type="GO" id="GO:0004803">
    <property type="term" value="F:transposase activity"/>
    <property type="evidence" value="ECO:0007669"/>
    <property type="project" value="InterPro"/>
</dbReference>
<dbReference type="InterPro" id="IPR036515">
    <property type="entry name" value="Transposase_17_sf"/>
</dbReference>
<sequence length="114" mass="13525">MPRANRHWLSGHVWHITHRCHRQQFLLKFARDHRLWRCWLFEARQRFGLCVLDFIVTSNHIQLLVRQVPFIIRGNGKPLAIGKSKTHPHGTAPLITQPSWVCWASPDLQRIHRS</sequence>
<proteinExistence type="predicted"/>